<dbReference type="PANTHER" id="PTHR45138">
    <property type="entry name" value="REGULATORY COMPONENTS OF SENSORY TRANSDUCTION SYSTEM"/>
    <property type="match status" value="1"/>
</dbReference>
<dbReference type="EC" id="2.7.7.65" evidence="1"/>
<dbReference type="PANTHER" id="PTHR45138:SF9">
    <property type="entry name" value="DIGUANYLATE CYCLASE DGCM-RELATED"/>
    <property type="match status" value="1"/>
</dbReference>
<dbReference type="Gene3D" id="3.30.70.270">
    <property type="match status" value="1"/>
</dbReference>
<feature type="coiled-coil region" evidence="4">
    <location>
        <begin position="121"/>
        <end position="165"/>
    </location>
</feature>
<dbReference type="Pfam" id="PF00072">
    <property type="entry name" value="Response_reg"/>
    <property type="match status" value="1"/>
</dbReference>
<dbReference type="SMART" id="SM00448">
    <property type="entry name" value="REC"/>
    <property type="match status" value="1"/>
</dbReference>
<proteinExistence type="predicted"/>
<evidence type="ECO:0000313" key="8">
    <source>
        <dbReference type="Proteomes" id="UP001053296"/>
    </source>
</evidence>
<dbReference type="Pfam" id="PF00990">
    <property type="entry name" value="GGDEF"/>
    <property type="match status" value="1"/>
</dbReference>
<feature type="modified residue" description="4-aspartylphosphate" evidence="3">
    <location>
        <position position="54"/>
    </location>
</feature>
<name>A0ABM7P8Y3_9BACT</name>
<dbReference type="NCBIfam" id="TIGR00254">
    <property type="entry name" value="GGDEF"/>
    <property type="match status" value="1"/>
</dbReference>
<organism evidence="7 8">
    <name type="scientific">Pseudodesulfovibrio sediminis</name>
    <dbReference type="NCBI Taxonomy" id="2810563"/>
    <lineage>
        <taxon>Bacteria</taxon>
        <taxon>Pseudomonadati</taxon>
        <taxon>Thermodesulfobacteriota</taxon>
        <taxon>Desulfovibrionia</taxon>
        <taxon>Desulfovibrionales</taxon>
        <taxon>Desulfovibrionaceae</taxon>
    </lineage>
</organism>
<dbReference type="SUPFAM" id="SSF55073">
    <property type="entry name" value="Nucleotide cyclase"/>
    <property type="match status" value="1"/>
</dbReference>
<evidence type="ECO:0000256" key="2">
    <source>
        <dbReference type="ARBA" id="ARBA00034247"/>
    </source>
</evidence>
<dbReference type="Proteomes" id="UP001053296">
    <property type="component" value="Chromosome"/>
</dbReference>
<feature type="domain" description="GGDEF" evidence="6">
    <location>
        <begin position="193"/>
        <end position="330"/>
    </location>
</feature>
<evidence type="ECO:0000259" key="6">
    <source>
        <dbReference type="PROSITE" id="PS50887"/>
    </source>
</evidence>
<evidence type="ECO:0000256" key="1">
    <source>
        <dbReference type="ARBA" id="ARBA00012528"/>
    </source>
</evidence>
<keyword evidence="4" id="KW-0175">Coiled coil</keyword>
<comment type="catalytic activity">
    <reaction evidence="2">
        <text>2 GTP = 3',3'-c-di-GMP + 2 diphosphate</text>
        <dbReference type="Rhea" id="RHEA:24898"/>
        <dbReference type="ChEBI" id="CHEBI:33019"/>
        <dbReference type="ChEBI" id="CHEBI:37565"/>
        <dbReference type="ChEBI" id="CHEBI:58805"/>
        <dbReference type="EC" id="2.7.7.65"/>
    </reaction>
</comment>
<evidence type="ECO:0000256" key="3">
    <source>
        <dbReference type="PROSITE-ProRule" id="PRU00169"/>
    </source>
</evidence>
<gene>
    <name evidence="7" type="primary">pleD_2</name>
    <name evidence="7" type="ORF">PSDVSF_27330</name>
</gene>
<dbReference type="InterPro" id="IPR043128">
    <property type="entry name" value="Rev_trsase/Diguanyl_cyclase"/>
</dbReference>
<evidence type="ECO:0000256" key="4">
    <source>
        <dbReference type="SAM" id="Coils"/>
    </source>
</evidence>
<dbReference type="RefSeq" id="WP_229591462.1">
    <property type="nucleotide sequence ID" value="NZ_AP024485.1"/>
</dbReference>
<dbReference type="EMBL" id="AP024485">
    <property type="protein sequence ID" value="BCS89491.1"/>
    <property type="molecule type" value="Genomic_DNA"/>
</dbReference>
<evidence type="ECO:0000313" key="7">
    <source>
        <dbReference type="EMBL" id="BCS89491.1"/>
    </source>
</evidence>
<dbReference type="Gene3D" id="3.40.50.2300">
    <property type="match status" value="1"/>
</dbReference>
<dbReference type="PROSITE" id="PS50887">
    <property type="entry name" value="GGDEF"/>
    <property type="match status" value="1"/>
</dbReference>
<dbReference type="SUPFAM" id="SSF52172">
    <property type="entry name" value="CheY-like"/>
    <property type="match status" value="1"/>
</dbReference>
<keyword evidence="3" id="KW-0597">Phosphoprotein</keyword>
<dbReference type="InterPro" id="IPR050469">
    <property type="entry name" value="Diguanylate_Cyclase"/>
</dbReference>
<reference evidence="7" key="1">
    <citation type="journal article" date="2022" name="Arch. Microbiol.">
        <title>Pseudodesulfovibrio sediminis sp. nov., a mesophilic and neutrophilic sulfate-reducing bacterium isolated from sediment of a brackish lake.</title>
        <authorList>
            <person name="Takahashi A."/>
            <person name="Kojima H."/>
            <person name="Watanabe M."/>
            <person name="Fukui M."/>
        </authorList>
    </citation>
    <scope>NUCLEOTIDE SEQUENCE</scope>
    <source>
        <strain evidence="7">SF6</strain>
    </source>
</reference>
<dbReference type="InterPro" id="IPR001789">
    <property type="entry name" value="Sig_transdc_resp-reg_receiver"/>
</dbReference>
<dbReference type="InterPro" id="IPR000160">
    <property type="entry name" value="GGDEF_dom"/>
</dbReference>
<dbReference type="PROSITE" id="PS50110">
    <property type="entry name" value="RESPONSE_REGULATORY"/>
    <property type="match status" value="1"/>
</dbReference>
<dbReference type="SMART" id="SM00267">
    <property type="entry name" value="GGDEF"/>
    <property type="match status" value="1"/>
</dbReference>
<keyword evidence="8" id="KW-1185">Reference proteome</keyword>
<dbReference type="InterPro" id="IPR011006">
    <property type="entry name" value="CheY-like_superfamily"/>
</dbReference>
<dbReference type="InterPro" id="IPR029787">
    <property type="entry name" value="Nucleotide_cyclase"/>
</dbReference>
<protein>
    <recommendedName>
        <fullName evidence="1">diguanylate cyclase</fullName>
        <ecNumber evidence="1">2.7.7.65</ecNumber>
    </recommendedName>
</protein>
<accession>A0ABM7P8Y3</accession>
<evidence type="ECO:0000259" key="5">
    <source>
        <dbReference type="PROSITE" id="PS50110"/>
    </source>
</evidence>
<sequence>MGIAKILIVDDKPENLLTLESLLDYPDLELVRADSGAEALAQILDHDFALVLLDVHMPDMSGYEVAELMRGNKKTRNIPIIFVTAEVSNQQHIFKGYESGAVDYLFKPLEPVVFRSKVNVFLKIFRQKEALERNARELDRKLVELEELQQQLEETNEQLHMLSITDGLTGLYNKRQFNQLMADEWSRSMRHKSPFSVVLMDIDLFKEYNDTYGHAVGDECLRKVAAALTDVVKRGQDKVARVGGEEFAIILPDTDIEGAQLIGERVRSCIEDLCVIHQSSTVCEFVTASVGTCSTIPNMTNSSKDFMIRADQAMYQAKSAGRNASFNVQL</sequence>
<feature type="domain" description="Response regulatory" evidence="5">
    <location>
        <begin position="5"/>
        <end position="122"/>
    </location>
</feature>
<dbReference type="CDD" id="cd01949">
    <property type="entry name" value="GGDEF"/>
    <property type="match status" value="1"/>
</dbReference>